<comment type="caution">
    <text evidence="2">The sequence shown here is derived from an EMBL/GenBank/DDBJ whole genome shotgun (WGS) entry which is preliminary data.</text>
</comment>
<keyword evidence="3" id="KW-1185">Reference proteome</keyword>
<evidence type="ECO:0000313" key="3">
    <source>
        <dbReference type="Proteomes" id="UP000602076"/>
    </source>
</evidence>
<dbReference type="InterPro" id="IPR015058">
    <property type="entry name" value="DUF1878"/>
</dbReference>
<dbReference type="RefSeq" id="WP_190999792.1">
    <property type="nucleotide sequence ID" value="NZ_JACXSI010000066.1"/>
</dbReference>
<organism evidence="2 3">
    <name type="scientific">Peribacillus faecalis</name>
    <dbReference type="NCBI Taxonomy" id="2772559"/>
    <lineage>
        <taxon>Bacteria</taxon>
        <taxon>Bacillati</taxon>
        <taxon>Bacillota</taxon>
        <taxon>Bacilli</taxon>
        <taxon>Bacillales</taxon>
        <taxon>Bacillaceae</taxon>
        <taxon>Peribacillus</taxon>
    </lineage>
</organism>
<dbReference type="AlphaFoldDB" id="A0A927HD66"/>
<sequence>MNEFEKRLDKLEYHQQLILRMIGDTEMQLYYLIIDKNLSRKETEELLNLCDNLNKEIEKQKAEGYVTFNPLLIELKSKLIPSITPGELIQACLKQGVYISLMKELQKSL</sequence>
<dbReference type="EMBL" id="JACXSI010000066">
    <property type="protein sequence ID" value="MBD3110256.1"/>
    <property type="molecule type" value="Genomic_DNA"/>
</dbReference>
<feature type="coiled-coil region" evidence="1">
    <location>
        <begin position="36"/>
        <end position="63"/>
    </location>
</feature>
<dbReference type="SUPFAM" id="SSF109915">
    <property type="entry name" value="Hypothetical protein YhaI"/>
    <property type="match status" value="1"/>
</dbReference>
<dbReference type="Pfam" id="PF08963">
    <property type="entry name" value="DUF1878"/>
    <property type="match status" value="1"/>
</dbReference>
<dbReference type="Gene3D" id="1.10.3750.10">
    <property type="entry name" value="YhaI-like"/>
    <property type="match status" value="1"/>
</dbReference>
<keyword evidence="1" id="KW-0175">Coiled coil</keyword>
<protein>
    <submittedName>
        <fullName evidence="2">DUF1878 family protein</fullName>
    </submittedName>
</protein>
<evidence type="ECO:0000313" key="2">
    <source>
        <dbReference type="EMBL" id="MBD3110256.1"/>
    </source>
</evidence>
<evidence type="ECO:0000256" key="1">
    <source>
        <dbReference type="SAM" id="Coils"/>
    </source>
</evidence>
<dbReference type="InterPro" id="IPR035945">
    <property type="entry name" value="YhaI-like_sf"/>
</dbReference>
<reference evidence="2" key="1">
    <citation type="submission" date="2020-09" db="EMBL/GenBank/DDBJ databases">
        <title>Bacillus faecalis sp. nov., a moderately halophilic bacterium isolated from cow faeces.</title>
        <authorList>
            <person name="Jiang L."/>
            <person name="Lee J."/>
        </authorList>
    </citation>
    <scope>NUCLEOTIDE SEQUENCE</scope>
    <source>
        <strain evidence="2">AGMB 02131</strain>
    </source>
</reference>
<proteinExistence type="predicted"/>
<dbReference type="Proteomes" id="UP000602076">
    <property type="component" value="Unassembled WGS sequence"/>
</dbReference>
<gene>
    <name evidence="2" type="ORF">IEO70_18175</name>
</gene>
<accession>A0A927HD66</accession>
<name>A0A927HD66_9BACI</name>